<dbReference type="OrthoDB" id="1049441at2"/>
<comment type="caution">
    <text evidence="2">The sequence shown here is derived from an EMBL/GenBank/DDBJ whole genome shotgun (WGS) entry which is preliminary data.</text>
</comment>
<evidence type="ECO:0008006" key="4">
    <source>
        <dbReference type="Google" id="ProtNLM"/>
    </source>
</evidence>
<accession>A0A6G1VPP8</accession>
<evidence type="ECO:0000256" key="1">
    <source>
        <dbReference type="SAM" id="Coils"/>
    </source>
</evidence>
<dbReference type="AlphaFoldDB" id="A0A6G1VPP8"/>
<evidence type="ECO:0000313" key="3">
    <source>
        <dbReference type="Proteomes" id="UP000477980"/>
    </source>
</evidence>
<proteinExistence type="predicted"/>
<name>A0A6G1VPP8_9BACT</name>
<keyword evidence="1" id="KW-0175">Coiled coil</keyword>
<dbReference type="Proteomes" id="UP000477980">
    <property type="component" value="Unassembled WGS sequence"/>
</dbReference>
<sequence>MKIYVANPLYDAVFKYMMEDERIAKTLLSALLQKTVIAVEMRRHEYPNISRDAISMFRVDFAATVLEDDGSKKLILIELQKTWLETETLRFRQYLAVQYNNKENMRKDTKGKYALPTVAVYLLGHCVGKFTEPVIYAKHKVYDYEGNEILQETPDPFVESLQHDSIIVQIPLLRGRVNNRLEKILSVFDQSQIYPDDQRMLELDENKYADDAEMEHILHRLQSAAANPDIRNRMNAEDEFFQALEDRDTAIIQKDATIMTQKKELEKQKTELDEKDAALQEKDAALEEQKASLRAAVLALSKTGMTAEMIAKTLNIGEEKIQEILS</sequence>
<dbReference type="RefSeq" id="WP_153089671.1">
    <property type="nucleotide sequence ID" value="NZ_VZAH01000094.1"/>
</dbReference>
<evidence type="ECO:0000313" key="2">
    <source>
        <dbReference type="EMBL" id="MQP14713.1"/>
    </source>
</evidence>
<reference evidence="2 3" key="1">
    <citation type="submission" date="2019-09" db="EMBL/GenBank/DDBJ databases">
        <title>Distinct polysaccharide growth profiles of human intestinal Prevotella copri isolates.</title>
        <authorList>
            <person name="Fehlner-Peach H."/>
            <person name="Magnabosco C."/>
            <person name="Raghavan V."/>
            <person name="Scher J.U."/>
            <person name="Tett A."/>
            <person name="Cox L.M."/>
            <person name="Gottsegen C."/>
            <person name="Watters A."/>
            <person name="Wiltshire- Gordon J.D."/>
            <person name="Segata N."/>
            <person name="Bonneau R."/>
            <person name="Littman D.R."/>
        </authorList>
    </citation>
    <scope>NUCLEOTIDE SEQUENCE [LARGE SCALE GENOMIC DNA]</scope>
    <source>
        <strain evidence="3">iAA917</strain>
    </source>
</reference>
<dbReference type="EMBL" id="VZAH01000094">
    <property type="protein sequence ID" value="MQP14713.1"/>
    <property type="molecule type" value="Genomic_DNA"/>
</dbReference>
<feature type="coiled-coil region" evidence="1">
    <location>
        <begin position="258"/>
        <end position="292"/>
    </location>
</feature>
<organism evidence="2 3">
    <name type="scientific">Segatella copri</name>
    <dbReference type="NCBI Taxonomy" id="165179"/>
    <lineage>
        <taxon>Bacteria</taxon>
        <taxon>Pseudomonadati</taxon>
        <taxon>Bacteroidota</taxon>
        <taxon>Bacteroidia</taxon>
        <taxon>Bacteroidales</taxon>
        <taxon>Prevotellaceae</taxon>
        <taxon>Segatella</taxon>
    </lineage>
</organism>
<protein>
    <recommendedName>
        <fullName evidence="4">Rpn family recombination-promoting nuclease/putative transposase</fullName>
    </recommendedName>
</protein>
<gene>
    <name evidence="2" type="ORF">F7D25_09905</name>
</gene>